<protein>
    <submittedName>
        <fullName evidence="1">Restriction alleviation protein Lar</fullName>
    </submittedName>
</protein>
<dbReference type="AlphaFoldDB" id="A0A1H1H003"/>
<dbReference type="Pfam" id="PF14354">
    <property type="entry name" value="Lar_restr_allev"/>
    <property type="match status" value="1"/>
</dbReference>
<name>A0A1H1H003_9BURK</name>
<evidence type="ECO:0000313" key="1">
    <source>
        <dbReference type="EMBL" id="SDR18416.1"/>
    </source>
</evidence>
<reference evidence="1" key="1">
    <citation type="submission" date="2016-10" db="EMBL/GenBank/DDBJ databases">
        <authorList>
            <person name="de Groot N.N."/>
        </authorList>
    </citation>
    <scope>NUCLEOTIDE SEQUENCE [LARGE SCALE GENOMIC DNA]</scope>
    <source>
        <strain evidence="1">GAS106B</strain>
    </source>
</reference>
<keyword evidence="3" id="KW-1185">Reference proteome</keyword>
<dbReference type="Proteomes" id="UP000183487">
    <property type="component" value="Unassembled WGS sequence"/>
</dbReference>
<dbReference type="OrthoDB" id="9133570at2"/>
<proteinExistence type="predicted"/>
<evidence type="ECO:0000313" key="2">
    <source>
        <dbReference type="EMBL" id="SDR37066.1"/>
    </source>
</evidence>
<evidence type="ECO:0000313" key="3">
    <source>
        <dbReference type="Proteomes" id="UP000183487"/>
    </source>
</evidence>
<sequence length="182" mass="19739">MTESNTEAVTLKPCPFCGASATMHKVARDWWRIVAHHDSDCIMDDCHAPTVPQMPGQCELLAAAWNRRAALTSDVAQAPTPLANDSDWRDIDSIIRMLAYADAANRQRAASLLTKMRAVIAAPVAPTPDRNAILEEAAKLCDEREDWYVKDDCRGQACAAAGCANDIRALAATAQSDAEKKS</sequence>
<gene>
    <name evidence="1" type="ORF">SAMN05443245_3392</name>
    <name evidence="2" type="ORF">SAMN05443245_5180</name>
</gene>
<accession>A0A1H1H003</accession>
<dbReference type="EMBL" id="FNKP01000002">
    <property type="protein sequence ID" value="SDR37066.1"/>
    <property type="molecule type" value="Genomic_DNA"/>
</dbReference>
<organism evidence="1 3">
    <name type="scientific">Paraburkholderia fungorum</name>
    <dbReference type="NCBI Taxonomy" id="134537"/>
    <lineage>
        <taxon>Bacteria</taxon>
        <taxon>Pseudomonadati</taxon>
        <taxon>Pseudomonadota</taxon>
        <taxon>Betaproteobacteria</taxon>
        <taxon>Burkholderiales</taxon>
        <taxon>Burkholderiaceae</taxon>
        <taxon>Paraburkholderia</taxon>
    </lineage>
</organism>
<dbReference type="EMBL" id="FNKP01000002">
    <property type="protein sequence ID" value="SDR18416.1"/>
    <property type="molecule type" value="Genomic_DNA"/>
</dbReference>
<reference evidence="3" key="2">
    <citation type="submission" date="2016-10" db="EMBL/GenBank/DDBJ databases">
        <authorList>
            <person name="Varghese N."/>
        </authorList>
    </citation>
    <scope>NUCLEOTIDE SEQUENCE [LARGE SCALE GENOMIC DNA]</scope>
    <source>
        <strain evidence="3">GAS106B</strain>
    </source>
</reference>